<evidence type="ECO:0000259" key="3">
    <source>
        <dbReference type="PROSITE" id="PS51201"/>
    </source>
</evidence>
<evidence type="ECO:0000256" key="2">
    <source>
        <dbReference type="SAM" id="Phobius"/>
    </source>
</evidence>
<dbReference type="PANTHER" id="PTHR43833:SF9">
    <property type="entry name" value="POTASSIUM CHANNEL PROTEIN YUGO-RELATED"/>
    <property type="match status" value="1"/>
</dbReference>
<dbReference type="Gene3D" id="3.40.50.720">
    <property type="entry name" value="NAD(P)-binding Rossmann-like Domain"/>
    <property type="match status" value="1"/>
</dbReference>
<organism evidence="5 6">
    <name type="scientific">Caulobacter segnis</name>
    <dbReference type="NCBI Taxonomy" id="88688"/>
    <lineage>
        <taxon>Bacteria</taxon>
        <taxon>Pseudomonadati</taxon>
        <taxon>Pseudomonadota</taxon>
        <taxon>Alphaproteobacteria</taxon>
        <taxon>Caulobacterales</taxon>
        <taxon>Caulobacteraceae</taxon>
        <taxon>Caulobacter</taxon>
    </lineage>
</organism>
<feature type="domain" description="RCK N-terminal" evidence="3">
    <location>
        <begin position="118"/>
        <end position="235"/>
    </location>
</feature>
<reference evidence="5 6" key="1">
    <citation type="submission" date="2017-08" db="EMBL/GenBank/DDBJ databases">
        <title>Infants hospitalized years apart are colonized by the same room-sourced microbial strains.</title>
        <authorList>
            <person name="Brooks B."/>
            <person name="Olm M.R."/>
            <person name="Firek B.A."/>
            <person name="Baker R."/>
            <person name="Thomas B.C."/>
            <person name="Morowitz M.J."/>
            <person name="Banfield J.F."/>
        </authorList>
    </citation>
    <scope>NUCLEOTIDE SEQUENCE [LARGE SCALE GENOMIC DNA]</scope>
    <source>
        <strain evidence="5">S2_003_000_R2_4</strain>
    </source>
</reference>
<dbReference type="GO" id="GO:0006813">
    <property type="term" value="P:potassium ion transport"/>
    <property type="evidence" value="ECO:0007669"/>
    <property type="project" value="InterPro"/>
</dbReference>
<dbReference type="Proteomes" id="UP000249393">
    <property type="component" value="Unassembled WGS sequence"/>
</dbReference>
<dbReference type="InterPro" id="IPR036721">
    <property type="entry name" value="RCK_C_sf"/>
</dbReference>
<dbReference type="RefSeq" id="WP_304277742.1">
    <property type="nucleotide sequence ID" value="NZ_QFQZ01000032.1"/>
</dbReference>
<keyword evidence="2" id="KW-1133">Transmembrane helix</keyword>
<dbReference type="GO" id="GO:0005886">
    <property type="term" value="C:plasma membrane"/>
    <property type="evidence" value="ECO:0007669"/>
    <property type="project" value="UniProtKB-SubCell"/>
</dbReference>
<dbReference type="InterPro" id="IPR050721">
    <property type="entry name" value="Trk_Ktr_HKT_K-transport"/>
</dbReference>
<dbReference type="InterPro" id="IPR013099">
    <property type="entry name" value="K_chnl_dom"/>
</dbReference>
<dbReference type="InterPro" id="IPR006037">
    <property type="entry name" value="RCK_C"/>
</dbReference>
<comment type="caution">
    <text evidence="5">The sequence shown here is derived from an EMBL/GenBank/DDBJ whole genome shotgun (WGS) entry which is preliminary data.</text>
</comment>
<accession>A0A2W5VBV9</accession>
<dbReference type="SUPFAM" id="SSF51735">
    <property type="entry name" value="NAD(P)-binding Rossmann-fold domains"/>
    <property type="match status" value="1"/>
</dbReference>
<dbReference type="SUPFAM" id="SSF81324">
    <property type="entry name" value="Voltage-gated potassium channels"/>
    <property type="match status" value="1"/>
</dbReference>
<keyword evidence="5" id="KW-0407">Ion channel</keyword>
<dbReference type="GO" id="GO:0008324">
    <property type="term" value="F:monoatomic cation transmembrane transporter activity"/>
    <property type="evidence" value="ECO:0007669"/>
    <property type="project" value="InterPro"/>
</dbReference>
<dbReference type="InterPro" id="IPR003148">
    <property type="entry name" value="RCK_N"/>
</dbReference>
<gene>
    <name evidence="5" type="ORF">DI526_11400</name>
</gene>
<dbReference type="PROSITE" id="PS51257">
    <property type="entry name" value="PROKAR_LIPOPROTEIN"/>
    <property type="match status" value="1"/>
</dbReference>
<dbReference type="EMBL" id="QFQZ01000032">
    <property type="protein sequence ID" value="PZR34086.1"/>
    <property type="molecule type" value="Genomic_DNA"/>
</dbReference>
<feature type="transmembrane region" description="Helical" evidence="2">
    <location>
        <begin position="70"/>
        <end position="94"/>
    </location>
</feature>
<dbReference type="PANTHER" id="PTHR43833">
    <property type="entry name" value="POTASSIUM CHANNEL PROTEIN 2-RELATED-RELATED"/>
    <property type="match status" value="1"/>
</dbReference>
<keyword evidence="5" id="KW-0813">Transport</keyword>
<dbReference type="Gene3D" id="1.10.287.70">
    <property type="match status" value="1"/>
</dbReference>
<proteinExistence type="predicted"/>
<evidence type="ECO:0000313" key="6">
    <source>
        <dbReference type="Proteomes" id="UP000249393"/>
    </source>
</evidence>
<dbReference type="SUPFAM" id="SSF116726">
    <property type="entry name" value="TrkA C-terminal domain-like"/>
    <property type="match status" value="1"/>
</dbReference>
<sequence length="348" mass="37652">MSDRGGVIGGLVARPFRNLAIAVGFVLLVAACAMVGYMHAGWSFDDALYMVTLTIFTVGYGEVRPIDTDYLHAVTMATMVFGCTGVIIVTGSLVQALTQSQLEQFFGKRVERDIDRLDGHIIICGFGRIGLMLAAELASVGETFVIVERDEARCQEARDLGYLCRHADATDEEVLRALHVERAKVVATVLPDDAANVFITLSARSLNPKLEIIARGERPTTERKLLQAGANRVVMPTHIGAERIAELILHPRLAHFLHGAEPQGDRTDERLAKLGLDLRVITAPPNLGARRATIRELERRGGGILVVRIQRADGTVIESPAPGEIIRTGDALAVVSKSGSANLDGFDD</sequence>
<keyword evidence="2" id="KW-0472">Membrane</keyword>
<dbReference type="PROSITE" id="PS51201">
    <property type="entry name" value="RCK_N"/>
    <property type="match status" value="1"/>
</dbReference>
<evidence type="ECO:0000256" key="1">
    <source>
        <dbReference type="ARBA" id="ARBA00004651"/>
    </source>
</evidence>
<feature type="transmembrane region" description="Helical" evidence="2">
    <location>
        <begin position="46"/>
        <end position="63"/>
    </location>
</feature>
<dbReference type="Pfam" id="PF07885">
    <property type="entry name" value="Ion_trans_2"/>
    <property type="match status" value="1"/>
</dbReference>
<protein>
    <submittedName>
        <fullName evidence="5">Potassium channel protein</fullName>
    </submittedName>
</protein>
<comment type="subcellular location">
    <subcellularLocation>
        <location evidence="1">Cell membrane</location>
        <topology evidence="1">Multi-pass membrane protein</topology>
    </subcellularLocation>
</comment>
<name>A0A2W5VBV9_9CAUL</name>
<evidence type="ECO:0000259" key="4">
    <source>
        <dbReference type="PROSITE" id="PS51202"/>
    </source>
</evidence>
<dbReference type="AlphaFoldDB" id="A0A2W5VBV9"/>
<evidence type="ECO:0000313" key="5">
    <source>
        <dbReference type="EMBL" id="PZR34086.1"/>
    </source>
</evidence>
<dbReference type="InterPro" id="IPR036291">
    <property type="entry name" value="NAD(P)-bd_dom_sf"/>
</dbReference>
<keyword evidence="5" id="KW-0406">Ion transport</keyword>
<dbReference type="Pfam" id="PF02254">
    <property type="entry name" value="TrkA_N"/>
    <property type="match status" value="1"/>
</dbReference>
<dbReference type="PROSITE" id="PS51202">
    <property type="entry name" value="RCK_C"/>
    <property type="match status" value="1"/>
</dbReference>
<feature type="transmembrane region" description="Helical" evidence="2">
    <location>
        <begin position="20"/>
        <end position="40"/>
    </location>
</feature>
<keyword evidence="2" id="KW-0812">Transmembrane</keyword>
<feature type="domain" description="RCK C-terminal" evidence="4">
    <location>
        <begin position="266"/>
        <end position="348"/>
    </location>
</feature>